<feature type="domain" description="Response regulatory" evidence="17">
    <location>
        <begin position="462"/>
        <end position="579"/>
    </location>
</feature>
<dbReference type="GO" id="GO:0000155">
    <property type="term" value="F:phosphorelay sensor kinase activity"/>
    <property type="evidence" value="ECO:0007669"/>
    <property type="project" value="InterPro"/>
</dbReference>
<dbReference type="InterPro" id="IPR036890">
    <property type="entry name" value="HATPase_C_sf"/>
</dbReference>
<dbReference type="SUPFAM" id="SSF47384">
    <property type="entry name" value="Homodimeric domain of signal transducing histidine kinase"/>
    <property type="match status" value="1"/>
</dbReference>
<dbReference type="InterPro" id="IPR011006">
    <property type="entry name" value="CheY-like_superfamily"/>
</dbReference>
<dbReference type="SMART" id="SM00388">
    <property type="entry name" value="HisKA"/>
    <property type="match status" value="1"/>
</dbReference>
<dbReference type="GO" id="GO:0005524">
    <property type="term" value="F:ATP binding"/>
    <property type="evidence" value="ECO:0007669"/>
    <property type="project" value="UniProtKB-KW"/>
</dbReference>
<dbReference type="Gene3D" id="1.20.120.160">
    <property type="entry name" value="HPT domain"/>
    <property type="match status" value="1"/>
</dbReference>
<dbReference type="Pfam" id="PF00072">
    <property type="entry name" value="Response_reg"/>
    <property type="match status" value="1"/>
</dbReference>
<keyword evidence="20" id="KW-1185">Reference proteome</keyword>
<keyword evidence="15" id="KW-1133">Transmembrane helix</keyword>
<feature type="modified residue" description="Phosphohistidine" evidence="13">
    <location>
        <position position="654"/>
    </location>
</feature>
<keyword evidence="5" id="KW-0808">Transferase</keyword>
<evidence type="ECO:0000256" key="5">
    <source>
        <dbReference type="ARBA" id="ARBA00022679"/>
    </source>
</evidence>
<feature type="domain" description="HPt" evidence="18">
    <location>
        <begin position="615"/>
        <end position="708"/>
    </location>
</feature>
<dbReference type="Gene3D" id="3.40.50.2300">
    <property type="match status" value="1"/>
</dbReference>
<sequence>MKGRLEWVRNRLRQRTDTEHGQTLIRVVIFLGVIACMTIAETLGRLAPDVYMTSVLMSGVGVLVGAALFAAILVAPGKSNLRRIVGMATDYGLMTAAMILLGEPLAWLYVILMWVTIGNGLRYGNRYLIGAVVSACVSFGCVVLLNGYWRENVTLGVGLWAGLVAIPMYLSGLLRQLTQATAEARRASEAKSRFLANMSHEFRTPLNGLSGMTEVLATTKLDAEQRECVGTIQASARSLLSLVEEVLDISAIEAGKVRTEKHDFSLRETLAQIGLILQPQARAKALGYHLEVADDVPDQVRGDAGHLRQILLNLAGNAIKFTNLGRVDIRVRIQRDAAGEPHRLSFDIVDTGIGLPPAMRPRLFEAFEQVDGGLSRRYEGTGLGTTIAKGLVEAMGGSIGYQESPPRGSRFWFELPFEAAAASSLPTQPADAAAEEAVAPGGNIIAFTDPFLRHRARVRSMRVLVADDHAANRMVLQRLLQKAGHRVVCLDGAEAVLDALAETDFDAVIVDLHMPGMSGLDMLKQLRLMQAGRPRIPVVVLSADVTPESIQRCEQAGAHTFLAKPVVASRLLDTLADIATDGRLRPSEAQTPPRFAAEGVLDASVLDELAGLGMGDGFEREFISQCLNDAKGCLGGVQMAGEAENWERLREHAHAVKGVASNLGLVKTASLGGELMRMADWQMRSEWRQCLAALNASLTEGRQVLDLRALQSGQQDGNESR</sequence>
<dbReference type="GO" id="GO:0005886">
    <property type="term" value="C:plasma membrane"/>
    <property type="evidence" value="ECO:0007669"/>
    <property type="project" value="UniProtKB-SubCell"/>
</dbReference>
<dbReference type="InterPro" id="IPR036097">
    <property type="entry name" value="HisK_dim/P_sf"/>
</dbReference>
<evidence type="ECO:0000256" key="3">
    <source>
        <dbReference type="ARBA" id="ARBA00012438"/>
    </source>
</evidence>
<dbReference type="AlphaFoldDB" id="A0A2S6ZIX2"/>
<keyword evidence="15" id="KW-0812">Transmembrane</keyword>
<dbReference type="InterPro" id="IPR003594">
    <property type="entry name" value="HATPase_dom"/>
</dbReference>
<dbReference type="EC" id="2.7.13.3" evidence="3"/>
<evidence type="ECO:0000256" key="15">
    <source>
        <dbReference type="SAM" id="Phobius"/>
    </source>
</evidence>
<dbReference type="InterPro" id="IPR036641">
    <property type="entry name" value="HPT_dom_sf"/>
</dbReference>
<dbReference type="PRINTS" id="PR00344">
    <property type="entry name" value="BCTRLSENSOR"/>
</dbReference>
<evidence type="ECO:0000256" key="10">
    <source>
        <dbReference type="ARBA" id="ARBA00023026"/>
    </source>
</evidence>
<dbReference type="SMART" id="SM00448">
    <property type="entry name" value="REC"/>
    <property type="match status" value="1"/>
</dbReference>
<protein>
    <recommendedName>
        <fullName evidence="12">Sensory/regulatory protein RpfC</fullName>
        <ecNumber evidence="3">2.7.13.3</ecNumber>
    </recommendedName>
</protein>
<feature type="transmembrane region" description="Helical" evidence="15">
    <location>
        <begin position="21"/>
        <end position="40"/>
    </location>
</feature>
<keyword evidence="10" id="KW-0843">Virulence</keyword>
<dbReference type="PANTHER" id="PTHR45339">
    <property type="entry name" value="HYBRID SIGNAL TRANSDUCTION HISTIDINE KINASE J"/>
    <property type="match status" value="1"/>
</dbReference>
<dbReference type="RefSeq" id="WP_128419428.1">
    <property type="nucleotide sequence ID" value="NZ_CP049017.1"/>
</dbReference>
<feature type="transmembrane region" description="Helical" evidence="15">
    <location>
        <begin position="127"/>
        <end position="145"/>
    </location>
</feature>
<dbReference type="Pfam" id="PF02518">
    <property type="entry name" value="HATPase_c"/>
    <property type="match status" value="1"/>
</dbReference>
<name>A0A2S6ZIX2_9XANT</name>
<accession>A0A2S6ZIX2</accession>
<feature type="modified residue" description="4-aspartylphosphate" evidence="14">
    <location>
        <position position="511"/>
    </location>
</feature>
<dbReference type="CDD" id="cd17546">
    <property type="entry name" value="REC_hyHK_CKI1_RcsC-like"/>
    <property type="match status" value="1"/>
</dbReference>
<dbReference type="Proteomes" id="UP000239898">
    <property type="component" value="Unassembled WGS sequence"/>
</dbReference>
<dbReference type="OrthoDB" id="9797243at2"/>
<dbReference type="InterPro" id="IPR003661">
    <property type="entry name" value="HisK_dim/P_dom"/>
</dbReference>
<comment type="catalytic activity">
    <reaction evidence="1">
        <text>ATP + protein L-histidine = ADP + protein N-phospho-L-histidine.</text>
        <dbReference type="EC" id="2.7.13.3"/>
    </reaction>
</comment>
<feature type="transmembrane region" description="Helical" evidence="15">
    <location>
        <begin position="96"/>
        <end position="115"/>
    </location>
</feature>
<dbReference type="PROSITE" id="PS50110">
    <property type="entry name" value="RESPONSE_REGULATORY"/>
    <property type="match status" value="1"/>
</dbReference>
<comment type="subcellular location">
    <subcellularLocation>
        <location evidence="2">Cell inner membrane</location>
        <topology evidence="2">Multi-pass membrane protein</topology>
    </subcellularLocation>
</comment>
<comment type="subunit">
    <text evidence="11">At low DSF concentrations, interacts with RpfF.</text>
</comment>
<keyword evidence="9" id="KW-0902">Two-component regulatory system</keyword>
<evidence type="ECO:0000259" key="17">
    <source>
        <dbReference type="PROSITE" id="PS50110"/>
    </source>
</evidence>
<dbReference type="SUPFAM" id="SSF52172">
    <property type="entry name" value="CheY-like"/>
    <property type="match status" value="1"/>
</dbReference>
<dbReference type="Pfam" id="PF00512">
    <property type="entry name" value="HisKA"/>
    <property type="match status" value="1"/>
</dbReference>
<dbReference type="Pfam" id="PF01627">
    <property type="entry name" value="Hpt"/>
    <property type="match status" value="1"/>
</dbReference>
<gene>
    <name evidence="19" type="ORF">XthCFBP4691_05020</name>
</gene>
<dbReference type="Gene3D" id="3.30.565.10">
    <property type="entry name" value="Histidine kinase-like ATPase, C-terminal domain"/>
    <property type="match status" value="1"/>
</dbReference>
<dbReference type="PROSITE" id="PS50109">
    <property type="entry name" value="HIS_KIN"/>
    <property type="match status" value="1"/>
</dbReference>
<evidence type="ECO:0000256" key="9">
    <source>
        <dbReference type="ARBA" id="ARBA00023012"/>
    </source>
</evidence>
<dbReference type="CDD" id="cd00082">
    <property type="entry name" value="HisKA"/>
    <property type="match status" value="1"/>
</dbReference>
<evidence type="ECO:0000313" key="19">
    <source>
        <dbReference type="EMBL" id="PPT92129.1"/>
    </source>
</evidence>
<dbReference type="Gene3D" id="1.10.287.130">
    <property type="match status" value="1"/>
</dbReference>
<dbReference type="SMART" id="SM00073">
    <property type="entry name" value="HPT"/>
    <property type="match status" value="1"/>
</dbReference>
<dbReference type="InterPro" id="IPR001789">
    <property type="entry name" value="Sig_transdc_resp-reg_receiver"/>
</dbReference>
<keyword evidence="8" id="KW-0067">ATP-binding</keyword>
<dbReference type="CDD" id="cd16922">
    <property type="entry name" value="HATPase_EvgS-ArcB-TorS-like"/>
    <property type="match status" value="1"/>
</dbReference>
<organism evidence="19 20">
    <name type="scientific">Xanthomonas theicola</name>
    <dbReference type="NCBI Taxonomy" id="56464"/>
    <lineage>
        <taxon>Bacteria</taxon>
        <taxon>Pseudomonadati</taxon>
        <taxon>Pseudomonadota</taxon>
        <taxon>Gammaproteobacteria</taxon>
        <taxon>Lysobacterales</taxon>
        <taxon>Lysobacteraceae</taxon>
        <taxon>Xanthomonas</taxon>
    </lineage>
</organism>
<dbReference type="SMART" id="SM00387">
    <property type="entry name" value="HATPase_c"/>
    <property type="match status" value="1"/>
</dbReference>
<feature type="transmembrane region" description="Helical" evidence="15">
    <location>
        <begin position="152"/>
        <end position="170"/>
    </location>
</feature>
<dbReference type="InterPro" id="IPR008207">
    <property type="entry name" value="Sig_transdc_His_kin_Hpt_dom"/>
</dbReference>
<dbReference type="InterPro" id="IPR005467">
    <property type="entry name" value="His_kinase_dom"/>
</dbReference>
<evidence type="ECO:0000256" key="6">
    <source>
        <dbReference type="ARBA" id="ARBA00022741"/>
    </source>
</evidence>
<dbReference type="PROSITE" id="PS50894">
    <property type="entry name" value="HPT"/>
    <property type="match status" value="1"/>
</dbReference>
<dbReference type="EMBL" id="MIGX01000014">
    <property type="protein sequence ID" value="PPT92129.1"/>
    <property type="molecule type" value="Genomic_DNA"/>
</dbReference>
<evidence type="ECO:0000256" key="4">
    <source>
        <dbReference type="ARBA" id="ARBA00022553"/>
    </source>
</evidence>
<evidence type="ECO:0000256" key="13">
    <source>
        <dbReference type="PROSITE-ProRule" id="PRU00110"/>
    </source>
</evidence>
<keyword evidence="15" id="KW-0472">Membrane</keyword>
<dbReference type="InterPro" id="IPR004358">
    <property type="entry name" value="Sig_transdc_His_kin-like_C"/>
</dbReference>
<evidence type="ECO:0000256" key="11">
    <source>
        <dbReference type="ARBA" id="ARBA00064003"/>
    </source>
</evidence>
<evidence type="ECO:0000256" key="8">
    <source>
        <dbReference type="ARBA" id="ARBA00022840"/>
    </source>
</evidence>
<evidence type="ECO:0000313" key="20">
    <source>
        <dbReference type="Proteomes" id="UP000239898"/>
    </source>
</evidence>
<feature type="transmembrane region" description="Helical" evidence="15">
    <location>
        <begin position="52"/>
        <end position="75"/>
    </location>
</feature>
<dbReference type="SUPFAM" id="SSF55874">
    <property type="entry name" value="ATPase domain of HSP90 chaperone/DNA topoisomerase II/histidine kinase"/>
    <property type="match status" value="1"/>
</dbReference>
<keyword evidence="6" id="KW-0547">Nucleotide-binding</keyword>
<proteinExistence type="predicted"/>
<dbReference type="PANTHER" id="PTHR45339:SF5">
    <property type="entry name" value="HISTIDINE KINASE"/>
    <property type="match status" value="1"/>
</dbReference>
<dbReference type="FunFam" id="3.30.565.10:FF:000010">
    <property type="entry name" value="Sensor histidine kinase RcsC"/>
    <property type="match status" value="1"/>
</dbReference>
<evidence type="ECO:0000256" key="12">
    <source>
        <dbReference type="ARBA" id="ARBA00068150"/>
    </source>
</evidence>
<feature type="domain" description="Histidine kinase" evidence="16">
    <location>
        <begin position="197"/>
        <end position="419"/>
    </location>
</feature>
<keyword evidence="7 19" id="KW-0418">Kinase</keyword>
<keyword evidence="4 14" id="KW-0597">Phosphoprotein</keyword>
<evidence type="ECO:0000259" key="18">
    <source>
        <dbReference type="PROSITE" id="PS50894"/>
    </source>
</evidence>
<comment type="caution">
    <text evidence="19">The sequence shown here is derived from an EMBL/GenBank/DDBJ whole genome shotgun (WGS) entry which is preliminary data.</text>
</comment>
<dbReference type="FunFam" id="1.10.287.130:FF:000002">
    <property type="entry name" value="Two-component osmosensing histidine kinase"/>
    <property type="match status" value="1"/>
</dbReference>
<evidence type="ECO:0000256" key="14">
    <source>
        <dbReference type="PROSITE-ProRule" id="PRU00169"/>
    </source>
</evidence>
<evidence type="ECO:0000256" key="7">
    <source>
        <dbReference type="ARBA" id="ARBA00022777"/>
    </source>
</evidence>
<evidence type="ECO:0000256" key="1">
    <source>
        <dbReference type="ARBA" id="ARBA00000085"/>
    </source>
</evidence>
<dbReference type="SUPFAM" id="SSF47226">
    <property type="entry name" value="Histidine-containing phosphotransfer domain, HPT domain"/>
    <property type="match status" value="1"/>
</dbReference>
<evidence type="ECO:0000256" key="2">
    <source>
        <dbReference type="ARBA" id="ARBA00004429"/>
    </source>
</evidence>
<evidence type="ECO:0000259" key="16">
    <source>
        <dbReference type="PROSITE" id="PS50109"/>
    </source>
</evidence>
<reference evidence="19 20" key="1">
    <citation type="submission" date="2016-08" db="EMBL/GenBank/DDBJ databases">
        <title>Evolution of the type three secretion system and type three effector repertoires in Xanthomonas.</title>
        <authorList>
            <person name="Merda D."/>
            <person name="Briand M."/>
            <person name="Bosis E."/>
            <person name="Rousseau C."/>
            <person name="Portier P."/>
            <person name="Jacques M.-A."/>
            <person name="Fischer-Le Saux M."/>
        </authorList>
    </citation>
    <scope>NUCLEOTIDE SEQUENCE [LARGE SCALE GENOMIC DNA]</scope>
    <source>
        <strain evidence="19 20">CFBP 4691</strain>
    </source>
</reference>